<dbReference type="EMBL" id="RPFZ01000001">
    <property type="protein sequence ID" value="RPF70913.1"/>
    <property type="molecule type" value="Genomic_DNA"/>
</dbReference>
<dbReference type="Proteomes" id="UP000275232">
    <property type="component" value="Unassembled WGS sequence"/>
</dbReference>
<dbReference type="InterPro" id="IPR027417">
    <property type="entry name" value="P-loop_NTPase"/>
</dbReference>
<evidence type="ECO:0000313" key="1">
    <source>
        <dbReference type="EMBL" id="RPF70913.1"/>
    </source>
</evidence>
<evidence type="ECO:0000313" key="2">
    <source>
        <dbReference type="Proteomes" id="UP000275232"/>
    </source>
</evidence>
<dbReference type="Gene3D" id="3.40.50.300">
    <property type="entry name" value="P-loop containing nucleotide triphosphate hydrolases"/>
    <property type="match status" value="1"/>
</dbReference>
<keyword evidence="1" id="KW-0808">Transferase</keyword>
<organism evidence="1 2">
    <name type="scientific">Aurantiacibacter spongiae</name>
    <dbReference type="NCBI Taxonomy" id="2488860"/>
    <lineage>
        <taxon>Bacteria</taxon>
        <taxon>Pseudomonadati</taxon>
        <taxon>Pseudomonadota</taxon>
        <taxon>Alphaproteobacteria</taxon>
        <taxon>Sphingomonadales</taxon>
        <taxon>Erythrobacteraceae</taxon>
        <taxon>Aurantiacibacter</taxon>
    </lineage>
</organism>
<dbReference type="PANTHER" id="PTHR10285">
    <property type="entry name" value="URIDINE KINASE"/>
    <property type="match status" value="1"/>
</dbReference>
<accession>A0A3N5CPJ2</accession>
<proteinExistence type="predicted"/>
<dbReference type="SUPFAM" id="SSF52540">
    <property type="entry name" value="P-loop containing nucleoside triphosphate hydrolases"/>
    <property type="match status" value="1"/>
</dbReference>
<dbReference type="RefSeq" id="WP_123878849.1">
    <property type="nucleotide sequence ID" value="NZ_RPFZ01000001.1"/>
</dbReference>
<reference evidence="1 2" key="1">
    <citation type="submission" date="2018-11" db="EMBL/GenBank/DDBJ databases">
        <title>Erythrobacter spongiae sp. nov., isolated from a marine sponge.</title>
        <authorList>
            <person name="Zhuang L."/>
            <person name="Luo L."/>
        </authorList>
    </citation>
    <scope>NUCLEOTIDE SEQUENCE [LARGE SCALE GENOMIC DNA]</scope>
    <source>
        <strain evidence="1 2">HN-E23</strain>
    </source>
</reference>
<sequence length="282" mass="31604">MTDPVSALVAAEGLPADYHQTVEKHWRPLADRIARTAIPRASLVIGISGPQGSGKTTACRFLELLLRERALRAVTLSLDDLYLSAAERRRLADGVHPLFATRGPPGTHSVGIGLEIVERIRAGRRFALPRFDKALDDRSDDSVMVTHPVDILLLEGWCVGAMPQRAVDLAHPVNALEAECDPDGIWRGLVNRLLDEEYRRLFDQIDVLVMLRVADFDQVVANRRRQERKLAQRCPESPKVMDDAGVIRFCAYFERLTRHMLAEMPPRADIVIDIDADHLAVR</sequence>
<dbReference type="OrthoDB" id="455474at2"/>
<dbReference type="GO" id="GO:0016301">
    <property type="term" value="F:kinase activity"/>
    <property type="evidence" value="ECO:0007669"/>
    <property type="project" value="UniProtKB-KW"/>
</dbReference>
<comment type="caution">
    <text evidence="1">The sequence shown here is derived from an EMBL/GenBank/DDBJ whole genome shotgun (WGS) entry which is preliminary data.</text>
</comment>
<keyword evidence="2" id="KW-1185">Reference proteome</keyword>
<name>A0A3N5CPJ2_9SPHN</name>
<dbReference type="AlphaFoldDB" id="A0A3N5CPJ2"/>
<protein>
    <submittedName>
        <fullName evidence="1">Kinase</fullName>
    </submittedName>
</protein>
<keyword evidence="1" id="KW-0418">Kinase</keyword>
<gene>
    <name evidence="1" type="ORF">EG799_04220</name>
</gene>